<organism evidence="2 3">
    <name type="scientific">Algoriphagus limi</name>
    <dbReference type="NCBI Taxonomy" id="2975273"/>
    <lineage>
        <taxon>Bacteria</taxon>
        <taxon>Pseudomonadati</taxon>
        <taxon>Bacteroidota</taxon>
        <taxon>Cytophagia</taxon>
        <taxon>Cytophagales</taxon>
        <taxon>Cyclobacteriaceae</taxon>
        <taxon>Algoriphagus</taxon>
    </lineage>
</organism>
<dbReference type="EMBL" id="JANWGH010000002">
    <property type="protein sequence ID" value="MCS5490539.1"/>
    <property type="molecule type" value="Genomic_DNA"/>
</dbReference>
<sequence>MNFPDEFKKPPLTLGDWIINLIISKIPLIGFIVLIVWAIDKSTEPNKANWAKSELIIRLIGLAIGIIIISIVGLSFFTHFSDQMDW</sequence>
<feature type="transmembrane region" description="Helical" evidence="1">
    <location>
        <begin position="59"/>
        <end position="80"/>
    </location>
</feature>
<keyword evidence="1" id="KW-1133">Transmembrane helix</keyword>
<keyword evidence="3" id="KW-1185">Reference proteome</keyword>
<evidence type="ECO:0000256" key="1">
    <source>
        <dbReference type="SAM" id="Phobius"/>
    </source>
</evidence>
<reference evidence="2 3" key="1">
    <citation type="submission" date="2022-08" db="EMBL/GenBank/DDBJ databases">
        <title>Algoriphagus sp. CAU 1643 isolated from mud.</title>
        <authorList>
            <person name="Kim W."/>
        </authorList>
    </citation>
    <scope>NUCLEOTIDE SEQUENCE [LARGE SCALE GENOMIC DNA]</scope>
    <source>
        <strain evidence="2 3">CAU 1643</strain>
    </source>
</reference>
<evidence type="ECO:0000313" key="2">
    <source>
        <dbReference type="EMBL" id="MCS5490539.1"/>
    </source>
</evidence>
<keyword evidence="1" id="KW-0472">Membrane</keyword>
<name>A0ABT2G5K7_9BACT</name>
<protein>
    <submittedName>
        <fullName evidence="2">Uncharacterized protein</fullName>
    </submittedName>
</protein>
<keyword evidence="1" id="KW-0812">Transmembrane</keyword>
<comment type="caution">
    <text evidence="2">The sequence shown here is derived from an EMBL/GenBank/DDBJ whole genome shotgun (WGS) entry which is preliminary data.</text>
</comment>
<dbReference type="RefSeq" id="WP_259414243.1">
    <property type="nucleotide sequence ID" value="NZ_JANWGH010000002.1"/>
</dbReference>
<accession>A0ABT2G5K7</accession>
<evidence type="ECO:0000313" key="3">
    <source>
        <dbReference type="Proteomes" id="UP001206788"/>
    </source>
</evidence>
<dbReference type="Proteomes" id="UP001206788">
    <property type="component" value="Unassembled WGS sequence"/>
</dbReference>
<feature type="transmembrane region" description="Helical" evidence="1">
    <location>
        <begin position="17"/>
        <end position="39"/>
    </location>
</feature>
<gene>
    <name evidence="2" type="ORF">NY014_08875</name>
</gene>
<proteinExistence type="predicted"/>